<dbReference type="EMBL" id="BMHT01000006">
    <property type="protein sequence ID" value="GGF18124.1"/>
    <property type="molecule type" value="Genomic_DNA"/>
</dbReference>
<evidence type="ECO:0000256" key="1">
    <source>
        <dbReference type="ARBA" id="ARBA00022729"/>
    </source>
</evidence>
<gene>
    <name evidence="3" type="ORF">GCM10011383_32010</name>
</gene>
<proteinExistence type="predicted"/>
<dbReference type="PANTHER" id="PTHR46580:SF2">
    <property type="entry name" value="MAM DOMAIN-CONTAINING PROTEIN"/>
    <property type="match status" value="1"/>
</dbReference>
<keyword evidence="1" id="KW-0732">Signal</keyword>
<reference evidence="4" key="1">
    <citation type="journal article" date="2019" name="Int. J. Syst. Evol. Microbiol.">
        <title>The Global Catalogue of Microorganisms (GCM) 10K type strain sequencing project: providing services to taxonomists for standard genome sequencing and annotation.</title>
        <authorList>
            <consortium name="The Broad Institute Genomics Platform"/>
            <consortium name="The Broad Institute Genome Sequencing Center for Infectious Disease"/>
            <person name="Wu L."/>
            <person name="Ma J."/>
        </authorList>
    </citation>
    <scope>NUCLEOTIDE SEQUENCE [LARGE SCALE GENOMIC DNA]</scope>
    <source>
        <strain evidence="4">CGMCC 1.15197</strain>
    </source>
</reference>
<dbReference type="InterPro" id="IPR026444">
    <property type="entry name" value="Secre_tail"/>
</dbReference>
<evidence type="ECO:0000313" key="4">
    <source>
        <dbReference type="Proteomes" id="UP000632273"/>
    </source>
</evidence>
<name>A0ABQ1UFW4_9BACT</name>
<evidence type="ECO:0000313" key="3">
    <source>
        <dbReference type="EMBL" id="GGF18124.1"/>
    </source>
</evidence>
<accession>A0ABQ1UFW4</accession>
<comment type="caution">
    <text evidence="3">The sequence shown here is derived from an EMBL/GenBank/DDBJ whole genome shotgun (WGS) entry which is preliminary data.</text>
</comment>
<keyword evidence="4" id="KW-1185">Reference proteome</keyword>
<dbReference type="Gene3D" id="2.60.40.10">
    <property type="entry name" value="Immunoglobulins"/>
    <property type="match status" value="1"/>
</dbReference>
<dbReference type="InterPro" id="IPR014756">
    <property type="entry name" value="Ig_E-set"/>
</dbReference>
<dbReference type="InterPro" id="IPR013517">
    <property type="entry name" value="FG-GAP"/>
</dbReference>
<dbReference type="Gene3D" id="2.130.10.130">
    <property type="entry name" value="Integrin alpha, N-terminal"/>
    <property type="match status" value="2"/>
</dbReference>
<organism evidence="3 4">
    <name type="scientific">Hymenobacter cavernae</name>
    <dbReference type="NCBI Taxonomy" id="2044852"/>
    <lineage>
        <taxon>Bacteria</taxon>
        <taxon>Pseudomonadati</taxon>
        <taxon>Bacteroidota</taxon>
        <taxon>Cytophagia</taxon>
        <taxon>Cytophagales</taxon>
        <taxon>Hymenobacteraceae</taxon>
        <taxon>Hymenobacter</taxon>
    </lineage>
</organism>
<dbReference type="NCBIfam" id="TIGR04183">
    <property type="entry name" value="Por_Secre_tail"/>
    <property type="match status" value="1"/>
</dbReference>
<dbReference type="SUPFAM" id="SSF81296">
    <property type="entry name" value="E set domains"/>
    <property type="match status" value="1"/>
</dbReference>
<dbReference type="Pfam" id="PF18962">
    <property type="entry name" value="Por_Secre_tail"/>
    <property type="match status" value="1"/>
</dbReference>
<sequence>MPDVAVSNGGSSIALGDVDGDGDLDIVSSNYDNLGASNSSPLNVRLNKGLNSGNFVAAATAPNPAAGTRPGNVALGDVDGDGDLDLLAINSAGASSNAVVNVRLNNGTGTFTAPATNPNPSVGPYTWFLVTGDLDGDGDLDILTAGNSASNPSLGVVHILLNQGLNSGNFVPPTSDPTVSMGANSLGTIAVGDVDGDGDLDFAAGSYTTVLLFLNNGAGRFAAPASNATFSVTGGGGIISVALGDVDADGDLDLLTANATVGSNGRATGLVNVRLNSGLHTGHFVAPSTQAEVPIDNVPRNLVLGDVDSDGDLDLVTANEGYSPFATTMSVRLNDGIGHFMAPATNADPTVGGSPRCVMLGDVDGDGDLDAVTINTVLNGAQSTLSIRRNEPAALYSATVAPATGTSGSKILLTGTNFTGATAVSFNGALAPAGTFTVTSDNSISATVPQDARSGPVYVTTPHGVLTTATPFGVTVLGASSAMAMNVALYPNPTRTFFTVEVPALAGATQVQATLLNALGQPVATHTSALPAAGTRFTLPVATMSKGIYLLRLQAGLVTIIKRVVVE</sequence>
<evidence type="ECO:0000259" key="2">
    <source>
        <dbReference type="Pfam" id="PF18962"/>
    </source>
</evidence>
<dbReference type="PANTHER" id="PTHR46580">
    <property type="entry name" value="SENSOR KINASE-RELATED"/>
    <property type="match status" value="1"/>
</dbReference>
<feature type="domain" description="Secretion system C-terminal sorting" evidence="2">
    <location>
        <begin position="489"/>
        <end position="566"/>
    </location>
</feature>
<dbReference type="Pfam" id="PF13517">
    <property type="entry name" value="FG-GAP_3"/>
    <property type="match status" value="4"/>
</dbReference>
<dbReference type="Proteomes" id="UP000632273">
    <property type="component" value="Unassembled WGS sequence"/>
</dbReference>
<dbReference type="InterPro" id="IPR028994">
    <property type="entry name" value="Integrin_alpha_N"/>
</dbReference>
<protein>
    <recommendedName>
        <fullName evidence="2">Secretion system C-terminal sorting domain-containing protein</fullName>
    </recommendedName>
</protein>
<dbReference type="SUPFAM" id="SSF69318">
    <property type="entry name" value="Integrin alpha N-terminal domain"/>
    <property type="match status" value="2"/>
</dbReference>
<dbReference type="InterPro" id="IPR013783">
    <property type="entry name" value="Ig-like_fold"/>
</dbReference>